<organism evidence="2">
    <name type="scientific">Oryza meridionalis</name>
    <dbReference type="NCBI Taxonomy" id="40149"/>
    <lineage>
        <taxon>Eukaryota</taxon>
        <taxon>Viridiplantae</taxon>
        <taxon>Streptophyta</taxon>
        <taxon>Embryophyta</taxon>
        <taxon>Tracheophyta</taxon>
        <taxon>Spermatophyta</taxon>
        <taxon>Magnoliopsida</taxon>
        <taxon>Liliopsida</taxon>
        <taxon>Poales</taxon>
        <taxon>Poaceae</taxon>
        <taxon>BOP clade</taxon>
        <taxon>Oryzoideae</taxon>
        <taxon>Oryzeae</taxon>
        <taxon>Oryzinae</taxon>
        <taxon>Oryza</taxon>
    </lineage>
</organism>
<feature type="region of interest" description="Disordered" evidence="1">
    <location>
        <begin position="1"/>
        <end position="42"/>
    </location>
</feature>
<dbReference type="Proteomes" id="UP000008021">
    <property type="component" value="Chromosome 2"/>
</dbReference>
<proteinExistence type="predicted"/>
<evidence type="ECO:0000313" key="3">
    <source>
        <dbReference type="Proteomes" id="UP000008021"/>
    </source>
</evidence>
<dbReference type="HOGENOM" id="CLU_2853554_0_0_1"/>
<dbReference type="EnsemblPlants" id="OMERI02G29070.1">
    <property type="protein sequence ID" value="OMERI02G29070.1"/>
    <property type="gene ID" value="OMERI02G29070"/>
</dbReference>
<name>A0A0E0CQM7_9ORYZ</name>
<evidence type="ECO:0000256" key="1">
    <source>
        <dbReference type="SAM" id="MobiDB-lite"/>
    </source>
</evidence>
<feature type="compositionally biased region" description="Basic and acidic residues" evidence="1">
    <location>
        <begin position="20"/>
        <end position="29"/>
    </location>
</feature>
<dbReference type="Gramene" id="OMERI02G29070.1">
    <property type="protein sequence ID" value="OMERI02G29070.1"/>
    <property type="gene ID" value="OMERI02G29070"/>
</dbReference>
<keyword evidence="3" id="KW-1185">Reference proteome</keyword>
<dbReference type="AlphaFoldDB" id="A0A0E0CQM7"/>
<sequence length="65" mass="7051">MNPPVRTRSGGSSHFSGDGDDGRHVRKEATTSTTTTTQLLPRPPVIYRREIRVVCGLVVNTASLT</sequence>
<accession>A0A0E0CQM7</accession>
<protein>
    <submittedName>
        <fullName evidence="2">Uncharacterized protein</fullName>
    </submittedName>
</protein>
<evidence type="ECO:0000313" key="2">
    <source>
        <dbReference type="EnsemblPlants" id="OMERI02G29070.1"/>
    </source>
</evidence>
<reference evidence="2" key="2">
    <citation type="submission" date="2018-05" db="EMBL/GenBank/DDBJ databases">
        <title>OmerRS3 (Oryza meridionalis Reference Sequence Version 3).</title>
        <authorList>
            <person name="Zhang J."/>
            <person name="Kudrna D."/>
            <person name="Lee S."/>
            <person name="Talag J."/>
            <person name="Welchert J."/>
            <person name="Wing R.A."/>
        </authorList>
    </citation>
    <scope>NUCLEOTIDE SEQUENCE [LARGE SCALE GENOMIC DNA]</scope>
    <source>
        <strain evidence="2">cv. OR44</strain>
    </source>
</reference>
<reference evidence="2" key="1">
    <citation type="submission" date="2015-04" db="UniProtKB">
        <authorList>
            <consortium name="EnsemblPlants"/>
        </authorList>
    </citation>
    <scope>IDENTIFICATION</scope>
</reference>